<evidence type="ECO:0000313" key="1">
    <source>
        <dbReference type="EMBL" id="RAS38300.1"/>
    </source>
</evidence>
<dbReference type="RefSeq" id="WP_111929842.1">
    <property type="nucleotide sequence ID" value="NZ_CADFFP010000001.1"/>
</dbReference>
<name>A0A329CV58_9BURK</name>
<dbReference type="AlphaFoldDB" id="A0A329CV58"/>
<sequence>MSTNAEVSALLDQMASLADFMYVDGRAAFEVLPLKTKTELRIVFEALNEELQTLLAETAGA</sequence>
<evidence type="ECO:0000313" key="2">
    <source>
        <dbReference type="Proteomes" id="UP000248918"/>
    </source>
</evidence>
<reference evidence="1 2" key="1">
    <citation type="submission" date="2018-06" db="EMBL/GenBank/DDBJ databases">
        <title>Genomic Encyclopedia of Type Strains, Phase III (KMG-III): the genomes of soil and plant-associated and newly described type strains.</title>
        <authorList>
            <person name="Whitman W."/>
        </authorList>
    </citation>
    <scope>NUCLEOTIDE SEQUENCE [LARGE SCALE GENOMIC DNA]</scope>
    <source>
        <strain evidence="1 2">LMG 23644</strain>
    </source>
</reference>
<comment type="caution">
    <text evidence="1">The sequence shown here is derived from an EMBL/GenBank/DDBJ whole genome shotgun (WGS) entry which is preliminary data.</text>
</comment>
<accession>A0A329CV58</accession>
<gene>
    <name evidence="1" type="ORF">BX591_102596</name>
</gene>
<protein>
    <submittedName>
        <fullName evidence="1">Uncharacterized protein</fullName>
    </submittedName>
</protein>
<dbReference type="Proteomes" id="UP000248918">
    <property type="component" value="Unassembled WGS sequence"/>
</dbReference>
<organism evidence="1 2">
    <name type="scientific">Paraburkholderia bryophila</name>
    <dbReference type="NCBI Taxonomy" id="420952"/>
    <lineage>
        <taxon>Bacteria</taxon>
        <taxon>Pseudomonadati</taxon>
        <taxon>Pseudomonadota</taxon>
        <taxon>Betaproteobacteria</taxon>
        <taxon>Burkholderiales</taxon>
        <taxon>Burkholderiaceae</taxon>
        <taxon>Paraburkholderia</taxon>
    </lineage>
</organism>
<proteinExistence type="predicted"/>
<dbReference type="EMBL" id="QLTK01000002">
    <property type="protein sequence ID" value="RAS38300.1"/>
    <property type="molecule type" value="Genomic_DNA"/>
</dbReference>